<feature type="transmembrane region" description="Helical" evidence="6">
    <location>
        <begin position="220"/>
        <end position="242"/>
    </location>
</feature>
<feature type="transmembrane region" description="Helical" evidence="6">
    <location>
        <begin position="248"/>
        <end position="270"/>
    </location>
</feature>
<feature type="transmembrane region" description="Helical" evidence="6">
    <location>
        <begin position="322"/>
        <end position="341"/>
    </location>
</feature>
<evidence type="ECO:0000256" key="5">
    <source>
        <dbReference type="ARBA" id="ARBA00023136"/>
    </source>
</evidence>
<protein>
    <recommendedName>
        <fullName evidence="9">Polysaccharide biosynthesis protein C-terminal domain-containing protein</fullName>
    </recommendedName>
</protein>
<feature type="transmembrane region" description="Helical" evidence="6">
    <location>
        <begin position="152"/>
        <end position="169"/>
    </location>
</feature>
<dbReference type="Proteomes" id="UP000179786">
    <property type="component" value="Unassembled WGS sequence"/>
</dbReference>
<name>A0A1S1MWB9_9GAMM</name>
<feature type="transmembrane region" description="Helical" evidence="6">
    <location>
        <begin position="7"/>
        <end position="28"/>
    </location>
</feature>
<keyword evidence="5 6" id="KW-0472">Membrane</keyword>
<evidence type="ECO:0008006" key="9">
    <source>
        <dbReference type="Google" id="ProtNLM"/>
    </source>
</evidence>
<evidence type="ECO:0000256" key="4">
    <source>
        <dbReference type="ARBA" id="ARBA00022989"/>
    </source>
</evidence>
<gene>
    <name evidence="7" type="ORF">BET10_10230</name>
</gene>
<organism evidence="7 8">
    <name type="scientific">Pseudoalteromonas amylolytica</name>
    <dbReference type="NCBI Taxonomy" id="1859457"/>
    <lineage>
        <taxon>Bacteria</taxon>
        <taxon>Pseudomonadati</taxon>
        <taxon>Pseudomonadota</taxon>
        <taxon>Gammaproteobacteria</taxon>
        <taxon>Alteromonadales</taxon>
        <taxon>Pseudoalteromonadaceae</taxon>
        <taxon>Pseudoalteromonas</taxon>
    </lineage>
</organism>
<dbReference type="RefSeq" id="WP_070984913.1">
    <property type="nucleotide sequence ID" value="NZ_MKJU01000025.1"/>
</dbReference>
<dbReference type="PANTHER" id="PTHR30250:SF11">
    <property type="entry name" value="O-ANTIGEN TRANSPORTER-RELATED"/>
    <property type="match status" value="1"/>
</dbReference>
<feature type="transmembrane region" description="Helical" evidence="6">
    <location>
        <begin position="377"/>
        <end position="401"/>
    </location>
</feature>
<dbReference type="STRING" id="1859457.BET10_10230"/>
<feature type="transmembrane region" description="Helical" evidence="6">
    <location>
        <begin position="40"/>
        <end position="63"/>
    </location>
</feature>
<evidence type="ECO:0000256" key="3">
    <source>
        <dbReference type="ARBA" id="ARBA00022692"/>
    </source>
</evidence>
<feature type="transmembrane region" description="Helical" evidence="6">
    <location>
        <begin position="119"/>
        <end position="140"/>
    </location>
</feature>
<dbReference type="InterPro" id="IPR002797">
    <property type="entry name" value="Polysacc_synth"/>
</dbReference>
<feature type="transmembrane region" description="Helical" evidence="6">
    <location>
        <begin position="290"/>
        <end position="310"/>
    </location>
</feature>
<dbReference type="GO" id="GO:0005886">
    <property type="term" value="C:plasma membrane"/>
    <property type="evidence" value="ECO:0007669"/>
    <property type="project" value="UniProtKB-SubCell"/>
</dbReference>
<dbReference type="InterPro" id="IPR050833">
    <property type="entry name" value="Poly_Biosynth_Transport"/>
</dbReference>
<comment type="subcellular location">
    <subcellularLocation>
        <location evidence="1">Cell membrane</location>
        <topology evidence="1">Multi-pass membrane protein</topology>
    </subcellularLocation>
</comment>
<keyword evidence="3 6" id="KW-0812">Transmembrane</keyword>
<keyword evidence="2" id="KW-1003">Cell membrane</keyword>
<evidence type="ECO:0000313" key="7">
    <source>
        <dbReference type="EMBL" id="OHU91209.1"/>
    </source>
</evidence>
<feature type="transmembrane region" description="Helical" evidence="6">
    <location>
        <begin position="84"/>
        <end position="107"/>
    </location>
</feature>
<evidence type="ECO:0000313" key="8">
    <source>
        <dbReference type="Proteomes" id="UP000179786"/>
    </source>
</evidence>
<dbReference type="PANTHER" id="PTHR30250">
    <property type="entry name" value="PST FAMILY PREDICTED COLANIC ACID TRANSPORTER"/>
    <property type="match status" value="1"/>
</dbReference>
<dbReference type="EMBL" id="MKJU01000025">
    <property type="protein sequence ID" value="OHU91209.1"/>
    <property type="molecule type" value="Genomic_DNA"/>
</dbReference>
<dbReference type="Pfam" id="PF01943">
    <property type="entry name" value="Polysacc_synt"/>
    <property type="match status" value="1"/>
</dbReference>
<evidence type="ECO:0000256" key="6">
    <source>
        <dbReference type="SAM" id="Phobius"/>
    </source>
</evidence>
<keyword evidence="4 6" id="KW-1133">Transmembrane helix</keyword>
<proteinExistence type="predicted"/>
<dbReference type="OrthoDB" id="6283335at2"/>
<keyword evidence="8" id="KW-1185">Reference proteome</keyword>
<reference evidence="7 8" key="1">
    <citation type="submission" date="2016-09" db="EMBL/GenBank/DDBJ databases">
        <title>Pseudoalteromonas amylolytica sp. nov., isolated from the surface seawater.</title>
        <authorList>
            <person name="Wu Y.-H."/>
            <person name="Cheng H."/>
            <person name="Jin X.-B."/>
            <person name="Wang C.-S."/>
            <person name="Xu X.-W."/>
        </authorList>
    </citation>
    <scope>NUCLEOTIDE SEQUENCE [LARGE SCALE GENOMIC DNA]</scope>
    <source>
        <strain evidence="7 8">JW1</strain>
    </source>
</reference>
<feature type="transmembrane region" description="Helical" evidence="6">
    <location>
        <begin position="181"/>
        <end position="200"/>
    </location>
</feature>
<dbReference type="AlphaFoldDB" id="A0A1S1MWB9"/>
<sequence>MDVLKHVLSLGTFTGLNHVSRVIMTLLLARFMGAEHFGTFAALLALCEVLLLPASMGFASSLMRIAHPLFKSQQHALLQGLKRVYLAVALSFGLIFAAIVLFGYALFSPHQLANEHLEYLVLIVPLGALMQCQATFLIALDAKRRGLLTQQSLFEIFTAASCAYLYFSHGPLHLEMVCQALIASISIVVVLQFALIFPLLKKDQPAYQTKHWCKSSLRLLASGAGVALVAKLDVLLVHHWLGPKAVSVFYPAVVIAGLMAILSNAFGMVLKPLLLKERPDSAEIAQTMRWFWLCNLVFVSVLAIAAYPLLALYHEPEMESGHTLLLILLLAQLVTPLRVCASSTINLLGEPLYNLWVLLFATAVTVIVAWYCQAQFGLLGIAWAFCFGFVLGAVLRTWLVIKHGYLDFEQLFGLTKRSIKAQL</sequence>
<evidence type="ECO:0000256" key="2">
    <source>
        <dbReference type="ARBA" id="ARBA00022475"/>
    </source>
</evidence>
<evidence type="ECO:0000256" key="1">
    <source>
        <dbReference type="ARBA" id="ARBA00004651"/>
    </source>
</evidence>
<comment type="caution">
    <text evidence="7">The sequence shown here is derived from an EMBL/GenBank/DDBJ whole genome shotgun (WGS) entry which is preliminary data.</text>
</comment>
<accession>A0A1S1MWB9</accession>
<feature type="transmembrane region" description="Helical" evidence="6">
    <location>
        <begin position="353"/>
        <end position="371"/>
    </location>
</feature>